<dbReference type="SFLD" id="SFLDS00001">
    <property type="entry name" value="Enolase"/>
    <property type="match status" value="1"/>
</dbReference>
<feature type="binding site" evidence="9">
    <location>
        <position position="364"/>
    </location>
    <ligand>
        <name>(2R)-2-phosphoglycerate</name>
        <dbReference type="ChEBI" id="CHEBI:58289"/>
    </ligand>
</feature>
<feature type="domain" description="Enolase N-terminal" evidence="11">
    <location>
        <begin position="4"/>
        <end position="133"/>
    </location>
</feature>
<accession>A0ABV9DUB7</accession>
<sequence length="427" mass="45190">MSSIEAVQAREILDSRGNPTVEVEITLDDGIVARAAVPSGASTGRFEAVELRDGGDRYGGKGVEKAVTAVNDEVADELLGFGPEEQRLIDRVLIDLDGTPDKSRIGANAILGSSLAVAKAAADSAGLPLFRYIGGPNAHVLPVPMMNILNGGAHADTNVDIQEFMIAPIGAPGFREAVRWGAEVYHALKAVLKSHGLATGVGDEGGFAPDLESNRAALDLIIEAIQKAGYTPGRDIALALDVAASEFYTDGAYRFEGTARTSEEMAAYYGELVDAYPLVSIEDPLDEDDWEGWTKLTAAIGSRVQIVGDDLFVTNPERLQRGITEGAANSLLVKVNQIGSLTETLDAVSLAQRSGYTAMISHRSGETEDTTIADIAVATNAGQIKTGAPARSERVAKYNQLLRIEEELDEAAVYAGVSAFPRFAGRD</sequence>
<evidence type="ECO:0000256" key="2">
    <source>
        <dbReference type="ARBA" id="ARBA00009604"/>
    </source>
</evidence>
<evidence type="ECO:0000256" key="7">
    <source>
        <dbReference type="ARBA" id="ARBA00023152"/>
    </source>
</evidence>
<dbReference type="SFLD" id="SFLDF00002">
    <property type="entry name" value="enolase"/>
    <property type="match status" value="1"/>
</dbReference>
<dbReference type="NCBIfam" id="TIGR01060">
    <property type="entry name" value="eno"/>
    <property type="match status" value="1"/>
</dbReference>
<dbReference type="InterPro" id="IPR000941">
    <property type="entry name" value="Enolase"/>
</dbReference>
<dbReference type="SUPFAM" id="SSF54826">
    <property type="entry name" value="Enolase N-terminal domain-like"/>
    <property type="match status" value="1"/>
</dbReference>
<evidence type="ECO:0000256" key="1">
    <source>
        <dbReference type="ARBA" id="ARBA00005031"/>
    </source>
</evidence>
<feature type="active site" description="Proton acceptor" evidence="9">
    <location>
        <position position="334"/>
    </location>
</feature>
<dbReference type="PROSITE" id="PS00164">
    <property type="entry name" value="ENOLASE"/>
    <property type="match status" value="1"/>
</dbReference>
<comment type="similarity">
    <text evidence="2 9">Belongs to the enolase family.</text>
</comment>
<evidence type="ECO:0000259" key="11">
    <source>
        <dbReference type="SMART" id="SM01193"/>
    </source>
</evidence>
<dbReference type="Pfam" id="PF03952">
    <property type="entry name" value="Enolase_N"/>
    <property type="match status" value="1"/>
</dbReference>
<keyword evidence="8 9" id="KW-0456">Lyase</keyword>
<comment type="caution">
    <text evidence="12">The sequence shown here is derived from an EMBL/GenBank/DDBJ whole genome shotgun (WGS) entry which is preliminary data.</text>
</comment>
<dbReference type="InterPro" id="IPR020809">
    <property type="entry name" value="Enolase_CS"/>
</dbReference>
<feature type="binding site" evidence="9">
    <location>
        <position position="334"/>
    </location>
    <ligand>
        <name>(2R)-2-phosphoglycerate</name>
        <dbReference type="ChEBI" id="CHEBI:58289"/>
    </ligand>
</feature>
<dbReference type="EMBL" id="JBHSFQ010000006">
    <property type="protein sequence ID" value="MFC4561978.1"/>
    <property type="molecule type" value="Genomic_DNA"/>
</dbReference>
<evidence type="ECO:0000256" key="8">
    <source>
        <dbReference type="ARBA" id="ARBA00023239"/>
    </source>
</evidence>
<comment type="catalytic activity">
    <reaction evidence="9">
        <text>(2R)-2-phosphoglycerate = phosphoenolpyruvate + H2O</text>
        <dbReference type="Rhea" id="RHEA:10164"/>
        <dbReference type="ChEBI" id="CHEBI:15377"/>
        <dbReference type="ChEBI" id="CHEBI:58289"/>
        <dbReference type="ChEBI" id="CHEBI:58702"/>
        <dbReference type="EC" id="4.2.1.11"/>
    </reaction>
</comment>
<dbReference type="RefSeq" id="WP_378572767.1">
    <property type="nucleotide sequence ID" value="NZ_JBHSFQ010000006.1"/>
</dbReference>
<evidence type="ECO:0000256" key="6">
    <source>
        <dbReference type="ARBA" id="ARBA00022842"/>
    </source>
</evidence>
<dbReference type="Proteomes" id="UP001595923">
    <property type="component" value="Unassembled WGS sequence"/>
</dbReference>
<dbReference type="Gene3D" id="3.30.390.10">
    <property type="entry name" value="Enolase-like, N-terminal domain"/>
    <property type="match status" value="1"/>
</dbReference>
<keyword evidence="9" id="KW-0479">Metal-binding</keyword>
<evidence type="ECO:0000256" key="4">
    <source>
        <dbReference type="ARBA" id="ARBA00017068"/>
    </source>
</evidence>
<comment type="cofactor">
    <cofactor evidence="9">
        <name>Mg(2+)</name>
        <dbReference type="ChEBI" id="CHEBI:18420"/>
    </cofactor>
    <text evidence="9">Binds a second Mg(2+) ion via substrate during catalysis.</text>
</comment>
<evidence type="ECO:0000256" key="3">
    <source>
        <dbReference type="ARBA" id="ARBA00012058"/>
    </source>
</evidence>
<feature type="binding site" evidence="9">
    <location>
        <position position="282"/>
    </location>
    <ligand>
        <name>Mg(2+)</name>
        <dbReference type="ChEBI" id="CHEBI:18420"/>
    </ligand>
</feature>
<evidence type="ECO:0000256" key="5">
    <source>
        <dbReference type="ARBA" id="ARBA00022525"/>
    </source>
</evidence>
<comment type="pathway">
    <text evidence="1 9">Carbohydrate degradation; glycolysis; pyruvate from D-glyceraldehyde 3-phosphate: step 4/5.</text>
</comment>
<dbReference type="Gene3D" id="3.20.20.120">
    <property type="entry name" value="Enolase-like C-terminal domain"/>
    <property type="match status" value="1"/>
</dbReference>
<dbReference type="PANTHER" id="PTHR11902">
    <property type="entry name" value="ENOLASE"/>
    <property type="match status" value="1"/>
</dbReference>
<dbReference type="InterPro" id="IPR020811">
    <property type="entry name" value="Enolase_N"/>
</dbReference>
<gene>
    <name evidence="9 12" type="primary">eno</name>
    <name evidence="12" type="ORF">ACFO4E_08935</name>
</gene>
<comment type="subcellular location">
    <subcellularLocation>
        <location evidence="9">Cytoplasm</location>
    </subcellularLocation>
    <subcellularLocation>
        <location evidence="9">Secreted</location>
    </subcellularLocation>
    <subcellularLocation>
        <location evidence="9">Cell surface</location>
    </subcellularLocation>
    <text evidence="9">Fractions of enolase are present in both the cytoplasm and on the cell surface.</text>
</comment>
<feature type="binding site" evidence="9">
    <location>
        <position position="241"/>
    </location>
    <ligand>
        <name>Mg(2+)</name>
        <dbReference type="ChEBI" id="CHEBI:18420"/>
    </ligand>
</feature>
<evidence type="ECO:0000256" key="9">
    <source>
        <dbReference type="HAMAP-Rule" id="MF_00318"/>
    </source>
</evidence>
<dbReference type="InterPro" id="IPR020810">
    <property type="entry name" value="Enolase_C"/>
</dbReference>
<dbReference type="HAMAP" id="MF_00318">
    <property type="entry name" value="Enolase"/>
    <property type="match status" value="1"/>
</dbReference>
<feature type="binding site" evidence="9">
    <location>
        <position position="363"/>
    </location>
    <ligand>
        <name>(2R)-2-phosphoglycerate</name>
        <dbReference type="ChEBI" id="CHEBI:58289"/>
    </ligand>
</feature>
<dbReference type="SMART" id="SM01192">
    <property type="entry name" value="Enolase_C"/>
    <property type="match status" value="1"/>
</dbReference>
<keyword evidence="13" id="KW-1185">Reference proteome</keyword>
<dbReference type="SFLD" id="SFLDG00178">
    <property type="entry name" value="enolase"/>
    <property type="match status" value="1"/>
</dbReference>
<feature type="domain" description="Enolase C-terminal TIM barrel" evidence="10">
    <location>
        <begin position="138"/>
        <end position="422"/>
    </location>
</feature>
<dbReference type="EC" id="4.2.1.11" evidence="3 9"/>
<comment type="function">
    <text evidence="9">Catalyzes the reversible conversion of 2-phosphoglycerate (2-PG) into phosphoenolpyruvate (PEP). It is essential for the degradation of carbohydrates via glycolysis.</text>
</comment>
<dbReference type="Pfam" id="PF00113">
    <property type="entry name" value="Enolase_C"/>
    <property type="match status" value="1"/>
</dbReference>
<name>A0ABV9DUB7_9ACTN</name>
<proteinExistence type="inferred from homology"/>
<feature type="binding site" evidence="9">
    <location>
        <position position="385"/>
    </location>
    <ligand>
        <name>(2R)-2-phosphoglycerate</name>
        <dbReference type="ChEBI" id="CHEBI:58289"/>
    </ligand>
</feature>
<keyword evidence="6 9" id="KW-0460">Magnesium</keyword>
<dbReference type="InterPro" id="IPR029017">
    <property type="entry name" value="Enolase-like_N"/>
</dbReference>
<evidence type="ECO:0000313" key="13">
    <source>
        <dbReference type="Proteomes" id="UP001595923"/>
    </source>
</evidence>
<dbReference type="PANTHER" id="PTHR11902:SF1">
    <property type="entry name" value="ENOLASE"/>
    <property type="match status" value="1"/>
</dbReference>
<dbReference type="GO" id="GO:0004634">
    <property type="term" value="F:phosphopyruvate hydratase activity"/>
    <property type="evidence" value="ECO:0007669"/>
    <property type="project" value="UniProtKB-EC"/>
</dbReference>
<keyword evidence="5 9" id="KW-0964">Secreted</keyword>
<dbReference type="PRINTS" id="PR00148">
    <property type="entry name" value="ENOLASE"/>
</dbReference>
<protein>
    <recommendedName>
        <fullName evidence="4 9">Enolase</fullName>
        <ecNumber evidence="3 9">4.2.1.11</ecNumber>
    </recommendedName>
    <alternativeName>
        <fullName evidence="9">2-phospho-D-glycerate hydro-lyase</fullName>
    </alternativeName>
    <alternativeName>
        <fullName evidence="9">2-phosphoglycerate dehydratase</fullName>
    </alternativeName>
</protein>
<feature type="active site" description="Proton donor" evidence="9">
    <location>
        <position position="204"/>
    </location>
</feature>
<evidence type="ECO:0000259" key="10">
    <source>
        <dbReference type="SMART" id="SM01192"/>
    </source>
</evidence>
<keyword evidence="7 9" id="KW-0324">Glycolysis</keyword>
<dbReference type="InterPro" id="IPR036849">
    <property type="entry name" value="Enolase-like_C_sf"/>
</dbReference>
<dbReference type="CDD" id="cd03313">
    <property type="entry name" value="enolase"/>
    <property type="match status" value="1"/>
</dbReference>
<evidence type="ECO:0000313" key="12">
    <source>
        <dbReference type="EMBL" id="MFC4561978.1"/>
    </source>
</evidence>
<dbReference type="SUPFAM" id="SSF51604">
    <property type="entry name" value="Enolase C-terminal domain-like"/>
    <property type="match status" value="1"/>
</dbReference>
<feature type="binding site" evidence="9">
    <location>
        <position position="309"/>
    </location>
    <ligand>
        <name>Mg(2+)</name>
        <dbReference type="ChEBI" id="CHEBI:18420"/>
    </ligand>
</feature>
<dbReference type="SMART" id="SM01193">
    <property type="entry name" value="Enolase_N"/>
    <property type="match status" value="1"/>
</dbReference>
<feature type="binding site" evidence="9">
    <location>
        <position position="162"/>
    </location>
    <ligand>
        <name>(2R)-2-phosphoglycerate</name>
        <dbReference type="ChEBI" id="CHEBI:58289"/>
    </ligand>
</feature>
<dbReference type="PIRSF" id="PIRSF001400">
    <property type="entry name" value="Enolase"/>
    <property type="match status" value="1"/>
</dbReference>
<organism evidence="12 13">
    <name type="scientific">Nocardiopsis mangrovi</name>
    <dbReference type="NCBI Taxonomy" id="1179818"/>
    <lineage>
        <taxon>Bacteria</taxon>
        <taxon>Bacillati</taxon>
        <taxon>Actinomycetota</taxon>
        <taxon>Actinomycetes</taxon>
        <taxon>Streptosporangiales</taxon>
        <taxon>Nocardiopsidaceae</taxon>
        <taxon>Nocardiopsis</taxon>
    </lineage>
</organism>
<keyword evidence="9" id="KW-0963">Cytoplasm</keyword>
<reference evidence="13" key="1">
    <citation type="journal article" date="2019" name="Int. J. Syst. Evol. Microbiol.">
        <title>The Global Catalogue of Microorganisms (GCM) 10K type strain sequencing project: providing services to taxonomists for standard genome sequencing and annotation.</title>
        <authorList>
            <consortium name="The Broad Institute Genomics Platform"/>
            <consortium name="The Broad Institute Genome Sequencing Center for Infectious Disease"/>
            <person name="Wu L."/>
            <person name="Ma J."/>
        </authorList>
    </citation>
    <scope>NUCLEOTIDE SEQUENCE [LARGE SCALE GENOMIC DNA]</scope>
    <source>
        <strain evidence="13">XZYJ18</strain>
    </source>
</reference>